<dbReference type="EMBL" id="BFAA01001631">
    <property type="protein sequence ID" value="GCB68361.1"/>
    <property type="molecule type" value="Genomic_DNA"/>
</dbReference>
<evidence type="ECO:0000259" key="8">
    <source>
        <dbReference type="PROSITE" id="PS50004"/>
    </source>
</evidence>
<feature type="compositionally biased region" description="Basic and acidic residues" evidence="7">
    <location>
        <begin position="364"/>
        <end position="374"/>
    </location>
</feature>
<dbReference type="InterPro" id="IPR035892">
    <property type="entry name" value="C2_domain_sf"/>
</dbReference>
<feature type="compositionally biased region" description="Polar residues" evidence="7">
    <location>
        <begin position="166"/>
        <end position="176"/>
    </location>
</feature>
<dbReference type="Proteomes" id="UP000288216">
    <property type="component" value="Unassembled WGS sequence"/>
</dbReference>
<evidence type="ECO:0000313" key="11">
    <source>
        <dbReference type="Proteomes" id="UP000288216"/>
    </source>
</evidence>
<feature type="region of interest" description="Disordered" evidence="7">
    <location>
        <begin position="307"/>
        <end position="445"/>
    </location>
</feature>
<dbReference type="Gene3D" id="2.60.40.150">
    <property type="entry name" value="C2 domain"/>
    <property type="match status" value="2"/>
</dbReference>
<evidence type="ECO:0000256" key="2">
    <source>
        <dbReference type="ARBA" id="ARBA00022475"/>
    </source>
</evidence>
<dbReference type="Gene3D" id="6.10.250.3000">
    <property type="match status" value="1"/>
</dbReference>
<comment type="subcellular location">
    <subcellularLocation>
        <location evidence="1">Cell membrane</location>
    </subcellularLocation>
</comment>
<dbReference type="InterPro" id="IPR043567">
    <property type="entry name" value="SYTL1-5_C2B"/>
</dbReference>
<dbReference type="PROSITE" id="PS50004">
    <property type="entry name" value="C2"/>
    <property type="match status" value="2"/>
</dbReference>
<protein>
    <recommendedName>
        <fullName evidence="6">Synaptotagmin-like protein 2</fullName>
    </recommendedName>
</protein>
<feature type="compositionally biased region" description="Polar residues" evidence="7">
    <location>
        <begin position="113"/>
        <end position="127"/>
    </location>
</feature>
<dbReference type="OrthoDB" id="195679at2759"/>
<dbReference type="GO" id="GO:0006886">
    <property type="term" value="P:intracellular protein transport"/>
    <property type="evidence" value="ECO:0007669"/>
    <property type="project" value="InterPro"/>
</dbReference>
<dbReference type="SUPFAM" id="SSF49562">
    <property type="entry name" value="C2 domain (Calcium/lipid-binding domain, CaLB)"/>
    <property type="match status" value="2"/>
</dbReference>
<dbReference type="InterPro" id="IPR010911">
    <property type="entry name" value="Rab_BD"/>
</dbReference>
<reference evidence="10 11" key="1">
    <citation type="journal article" date="2018" name="Nat. Ecol. Evol.">
        <title>Shark genomes provide insights into elasmobranch evolution and the origin of vertebrates.</title>
        <authorList>
            <person name="Hara Y"/>
            <person name="Yamaguchi K"/>
            <person name="Onimaru K"/>
            <person name="Kadota M"/>
            <person name="Koyanagi M"/>
            <person name="Keeley SD"/>
            <person name="Tatsumi K"/>
            <person name="Tanaka K"/>
            <person name="Motone F"/>
            <person name="Kageyama Y"/>
            <person name="Nozu R"/>
            <person name="Adachi N"/>
            <person name="Nishimura O"/>
            <person name="Nakagawa R"/>
            <person name="Tanegashima C"/>
            <person name="Kiyatake I"/>
            <person name="Matsumoto R"/>
            <person name="Murakumo K"/>
            <person name="Nishida K"/>
            <person name="Terakita A"/>
            <person name="Kuratani S"/>
            <person name="Sato K"/>
            <person name="Hyodo S Kuraku.S."/>
        </authorList>
    </citation>
    <scope>NUCLEOTIDE SEQUENCE [LARGE SCALE GENOMIC DNA]</scope>
</reference>
<dbReference type="OMA" id="GEVHIWM"/>
<keyword evidence="5" id="KW-0472">Membrane</keyword>
<proteinExistence type="predicted"/>
<feature type="compositionally biased region" description="Polar residues" evidence="7">
    <location>
        <begin position="416"/>
        <end position="430"/>
    </location>
</feature>
<feature type="compositionally biased region" description="Basic and acidic residues" evidence="7">
    <location>
        <begin position="578"/>
        <end position="587"/>
    </location>
</feature>
<evidence type="ECO:0000256" key="7">
    <source>
        <dbReference type="SAM" id="MobiDB-lite"/>
    </source>
</evidence>
<dbReference type="PANTHER" id="PTHR45716:SF8">
    <property type="entry name" value="SYNAPTOTAGMIN LIKE 2"/>
    <property type="match status" value="1"/>
</dbReference>
<evidence type="ECO:0000256" key="4">
    <source>
        <dbReference type="ARBA" id="ARBA00022737"/>
    </source>
</evidence>
<name>A0A401P5D6_SCYTO</name>
<feature type="compositionally biased region" description="Polar residues" evidence="7">
    <location>
        <begin position="188"/>
        <end position="200"/>
    </location>
</feature>
<keyword evidence="11" id="KW-1185">Reference proteome</keyword>
<evidence type="ECO:0000256" key="1">
    <source>
        <dbReference type="ARBA" id="ARBA00004236"/>
    </source>
</evidence>
<feature type="region of interest" description="Disordered" evidence="7">
    <location>
        <begin position="487"/>
        <end position="587"/>
    </location>
</feature>
<evidence type="ECO:0000256" key="5">
    <source>
        <dbReference type="ARBA" id="ARBA00023136"/>
    </source>
</evidence>
<feature type="compositionally biased region" description="Basic and acidic residues" evidence="7">
    <location>
        <begin position="813"/>
        <end position="827"/>
    </location>
</feature>
<feature type="compositionally biased region" description="Basic and acidic residues" evidence="7">
    <location>
        <begin position="331"/>
        <end position="344"/>
    </location>
</feature>
<dbReference type="GO" id="GO:0006887">
    <property type="term" value="P:exocytosis"/>
    <property type="evidence" value="ECO:0007669"/>
    <property type="project" value="UniProtKB-KW"/>
</dbReference>
<feature type="compositionally biased region" description="Polar residues" evidence="7">
    <location>
        <begin position="515"/>
        <end position="525"/>
    </location>
</feature>
<accession>A0A401P5D6</accession>
<dbReference type="FunFam" id="2.60.40.150:FF:000040">
    <property type="entry name" value="synaptotagmin-like protein 2 isoform X2"/>
    <property type="match status" value="1"/>
</dbReference>
<organism evidence="10 11">
    <name type="scientific">Scyliorhinus torazame</name>
    <name type="common">Cloudy catshark</name>
    <name type="synonym">Catulus torazame</name>
    <dbReference type="NCBI Taxonomy" id="75743"/>
    <lineage>
        <taxon>Eukaryota</taxon>
        <taxon>Metazoa</taxon>
        <taxon>Chordata</taxon>
        <taxon>Craniata</taxon>
        <taxon>Vertebrata</taxon>
        <taxon>Chondrichthyes</taxon>
        <taxon>Elasmobranchii</taxon>
        <taxon>Galeomorphii</taxon>
        <taxon>Galeoidea</taxon>
        <taxon>Carcharhiniformes</taxon>
        <taxon>Scyliorhinidae</taxon>
        <taxon>Scyliorhinus</taxon>
    </lineage>
</organism>
<evidence type="ECO:0000256" key="6">
    <source>
        <dbReference type="ARBA" id="ARBA00072164"/>
    </source>
</evidence>
<dbReference type="CDD" id="cd04020">
    <property type="entry name" value="C2B_SLP_1-2-3-4"/>
    <property type="match status" value="1"/>
</dbReference>
<dbReference type="Pfam" id="PF00168">
    <property type="entry name" value="C2"/>
    <property type="match status" value="2"/>
</dbReference>
<evidence type="ECO:0000313" key="10">
    <source>
        <dbReference type="EMBL" id="GCB68361.1"/>
    </source>
</evidence>
<dbReference type="InterPro" id="IPR000008">
    <property type="entry name" value="C2_dom"/>
</dbReference>
<dbReference type="PROSITE" id="PS50916">
    <property type="entry name" value="RABBD"/>
    <property type="match status" value="1"/>
</dbReference>
<dbReference type="STRING" id="75743.A0A401P5D6"/>
<dbReference type="PANTHER" id="PTHR45716">
    <property type="entry name" value="BITESIZE, ISOFORM I"/>
    <property type="match status" value="1"/>
</dbReference>
<feature type="region of interest" description="Disordered" evidence="7">
    <location>
        <begin position="813"/>
        <end position="838"/>
    </location>
</feature>
<dbReference type="FunFam" id="2.60.40.150:FF:000006">
    <property type="entry name" value="Synaptotagmin-like 5, isoform CRA_a"/>
    <property type="match status" value="1"/>
</dbReference>
<keyword evidence="2" id="KW-1003">Cell membrane</keyword>
<comment type="caution">
    <text evidence="10">The sequence shown here is derived from an EMBL/GenBank/DDBJ whole genome shotgun (WGS) entry which is preliminary data.</text>
</comment>
<evidence type="ECO:0000259" key="9">
    <source>
        <dbReference type="PROSITE" id="PS50916"/>
    </source>
</evidence>
<feature type="region of interest" description="Disordered" evidence="7">
    <location>
        <begin position="80"/>
        <end position="214"/>
    </location>
</feature>
<feature type="domain" description="C2" evidence="8">
    <location>
        <begin position="1166"/>
        <end position="1295"/>
    </location>
</feature>
<keyword evidence="3" id="KW-0268">Exocytosis</keyword>
<dbReference type="GO" id="GO:0031267">
    <property type="term" value="F:small GTPase binding"/>
    <property type="evidence" value="ECO:0007669"/>
    <property type="project" value="InterPro"/>
</dbReference>
<dbReference type="SMART" id="SM00239">
    <property type="entry name" value="C2"/>
    <property type="match status" value="2"/>
</dbReference>
<sequence length="1332" mass="148103">MKGVMDSHLDLSFLTEDEYQAVLKVIQRDSELKKRDSERIRTAEKSIQDEKRRKLVTGRWFDEVKAKRYRNSLPGVDLIKTSIRRKKPITNEPTEKSESQQAHLSPSFPIPKLSQTTKYEDTSVSTDEASEEAPGEEEKIPARRKMKVKPVFQQDAQKKPLYHPWESSSDEPSSTEVGVRTAEKSQIPVVSSVESPTCEQTPDLMKQGSVAGSHCDRPQAYQAAELGEQRIASTDDNTLITRAQSNLDVTDETCKAPEEPEHSHLNASGQGFATVSPVELPMSEKALSVPKPKRSMATHYKGAPSYQIAEASDKGKRATSNVTRIPKWKSSSRESETLSTDKPESLATEPGPEGLPLTPANEEQETHKAPEKLDLSPTSRIPRPKIASEAAAETPKAPVEDLEPANRQLAGKNGTAGMTNQAKAAFQPTSRIAKYQPSSSDDEREQGLKPAFTIHALGNKHPEEEILTDPGHFKNLRKFWEVGIESSKAKSELPSDVSKIPSRRLRSPEYKSCPTEINHSTLAESRSNKVTREIPPENSFLKSEHQGNQSESQSSAEEEMVPLSKVSKLPPVPAPRLKPPDKMGKNDARMTTWNKHAEINPSMVDEVPKADVQRTSSNDDQAKDSFVPESFEHGRSTMLTLSNNSSWDECLSNMKNSQTTSNSVIDETIKKEILPPKENERKEMYNKIRKMAAESAPIEEFTMRKAEDEACSERPILPDNHKAEMRNPVDSYTIRLDKECQLVPNQRNEEITLSSSKSNIPLLEQEAVPVKNVCANISLKSQGEALVDKSPEDDVTEPNTILKYNKHTVPRGVSEESKSLCRNEHSGDAGVTASSTDEPHCSVNVNPIVNGKLLTFTGTHGDEDDLSGNAINNNSRVQEEESSNSVHSMDDSESNDDFQSMESGPTYGLSPVMRALARAKKGNTKSMDNLSSTTDRETITTSVIENEMKRDADDKAPAANLPTLEHTRVKELSKSVPLLMTESESDSASEVSFNVGWHRKSPSDASHSSDMASVSSVSGSIMSVYSGDFGSIDAQGSVQFALDYSEKNKEFQIYMSQCKDLAVVDEKKGRTDAYVKTYLLPDKARMGKRKTSVKRRNLNPLYNEILKSVLLIQKLNLSVWHNDTLGRNSFLGEVDVDLASWDWSNRELNWYLLKSRCPAVGVGIDHRGEINLAIKYVPPCTLGAGDPPTGEVHIWMKNARDLPQLRSSGVDSFVKCYVLPDTSKKSYQKTRIVKKDTNPIYNHTIVYDGFRPEDLKEACVELTVWDHEKLTNHFLGGLRLGFGTGCSYGIPVEWMDSTEEEVALWQEMVFSPNEWIPGSLLLRPQLGGKKLK</sequence>
<dbReference type="GO" id="GO:0042043">
    <property type="term" value="F:neurexin family protein binding"/>
    <property type="evidence" value="ECO:0007669"/>
    <property type="project" value="TreeGrafter"/>
</dbReference>
<feature type="region of interest" description="Disordered" evidence="7">
    <location>
        <begin position="876"/>
        <end position="908"/>
    </location>
</feature>
<dbReference type="GO" id="GO:0070382">
    <property type="term" value="C:exocytic vesicle"/>
    <property type="evidence" value="ECO:0007669"/>
    <property type="project" value="TreeGrafter"/>
</dbReference>
<evidence type="ECO:0000256" key="3">
    <source>
        <dbReference type="ARBA" id="ARBA00022483"/>
    </source>
</evidence>
<dbReference type="CDD" id="cd08393">
    <property type="entry name" value="C2A_SLP-1_2"/>
    <property type="match status" value="1"/>
</dbReference>
<feature type="domain" description="RabBD" evidence="9">
    <location>
        <begin position="8"/>
        <end position="64"/>
    </location>
</feature>
<dbReference type="GO" id="GO:0005886">
    <property type="term" value="C:plasma membrane"/>
    <property type="evidence" value="ECO:0007669"/>
    <property type="project" value="UniProtKB-SubCell"/>
</dbReference>
<feature type="domain" description="C2" evidence="8">
    <location>
        <begin position="1034"/>
        <end position="1151"/>
    </location>
</feature>
<feature type="compositionally biased region" description="Basic and acidic residues" evidence="7">
    <location>
        <begin position="526"/>
        <end position="535"/>
    </location>
</feature>
<keyword evidence="4" id="KW-0677">Repeat</keyword>
<gene>
    <name evidence="10" type="ORF">scyTo_0005289</name>
</gene>